<dbReference type="InterPro" id="IPR000276">
    <property type="entry name" value="GPCR_Rhodpsn"/>
</dbReference>
<evidence type="ECO:0000256" key="12">
    <source>
        <dbReference type="SAM" id="SignalP"/>
    </source>
</evidence>
<evidence type="ECO:0000256" key="6">
    <source>
        <dbReference type="ARBA" id="ARBA00023136"/>
    </source>
</evidence>
<feature type="transmembrane region" description="Helical" evidence="11">
    <location>
        <begin position="69"/>
        <end position="93"/>
    </location>
</feature>
<evidence type="ECO:0000256" key="4">
    <source>
        <dbReference type="ARBA" id="ARBA00022989"/>
    </source>
</evidence>
<dbReference type="PRINTS" id="PR01728">
    <property type="entry name" value="KISS1RECEPTR"/>
</dbReference>
<accession>A0A8B9GRJ9</accession>
<keyword evidence="3 11" id="KW-0812">Transmembrane</keyword>
<dbReference type="Ensembl" id="ENSAMXT00005001915.1">
    <property type="protein sequence ID" value="ENSAMXP00005001725.1"/>
    <property type="gene ID" value="ENSAMXG00005000978.1"/>
</dbReference>
<keyword evidence="8" id="KW-0675">Receptor</keyword>
<evidence type="ECO:0000256" key="7">
    <source>
        <dbReference type="ARBA" id="ARBA00023157"/>
    </source>
</evidence>
<dbReference type="PANTHER" id="PTHR45695:SF23">
    <property type="entry name" value="GALANIN-LIKE G-PROTEIN COUPLED RECEPTOR NPR-9"/>
    <property type="match status" value="1"/>
</dbReference>
<keyword evidence="6 11" id="KW-0472">Membrane</keyword>
<dbReference type="Proteomes" id="UP000694621">
    <property type="component" value="Unplaced"/>
</dbReference>
<proteinExistence type="predicted"/>
<dbReference type="Pfam" id="PF00001">
    <property type="entry name" value="7tm_1"/>
    <property type="match status" value="1"/>
</dbReference>
<feature type="signal peptide" evidence="12">
    <location>
        <begin position="1"/>
        <end position="18"/>
    </location>
</feature>
<evidence type="ECO:0000256" key="5">
    <source>
        <dbReference type="ARBA" id="ARBA00023040"/>
    </source>
</evidence>
<dbReference type="Gene3D" id="1.20.1070.10">
    <property type="entry name" value="Rhodopsin 7-helix transmembrane proteins"/>
    <property type="match status" value="1"/>
</dbReference>
<dbReference type="GO" id="GO:0005886">
    <property type="term" value="C:plasma membrane"/>
    <property type="evidence" value="ECO:0007669"/>
    <property type="project" value="UniProtKB-SubCell"/>
</dbReference>
<dbReference type="InterPro" id="IPR008103">
    <property type="entry name" value="KiSS_1_rcpt"/>
</dbReference>
<feature type="chain" id="PRO_5034587638" description="G-protein coupled receptors family 1 profile domain-containing protein" evidence="12">
    <location>
        <begin position="19"/>
        <end position="136"/>
    </location>
</feature>
<evidence type="ECO:0000256" key="9">
    <source>
        <dbReference type="ARBA" id="ARBA00023180"/>
    </source>
</evidence>
<dbReference type="PRINTS" id="PR00237">
    <property type="entry name" value="GPCRRHODOPSN"/>
</dbReference>
<keyword evidence="7" id="KW-1015">Disulfide bond</keyword>
<keyword evidence="12" id="KW-0732">Signal</keyword>
<keyword evidence="4 11" id="KW-1133">Transmembrane helix</keyword>
<dbReference type="InterPro" id="IPR017452">
    <property type="entry name" value="GPCR_Rhodpsn_7TM"/>
</dbReference>
<feature type="domain" description="G-protein coupled receptors family 1 profile" evidence="13">
    <location>
        <begin position="49"/>
        <end position="111"/>
    </location>
</feature>
<keyword evidence="9" id="KW-0325">Glycoprotein</keyword>
<dbReference type="PROSITE" id="PS50262">
    <property type="entry name" value="G_PROTEIN_RECEP_F1_2"/>
    <property type="match status" value="1"/>
</dbReference>
<dbReference type="PANTHER" id="PTHR45695">
    <property type="entry name" value="LEUCOKININ RECEPTOR-RELATED"/>
    <property type="match status" value="1"/>
</dbReference>
<comment type="subcellular location">
    <subcellularLocation>
        <location evidence="1">Cell membrane</location>
        <topology evidence="1">Multi-pass membrane protein</topology>
    </subcellularLocation>
</comment>
<evidence type="ECO:0000256" key="8">
    <source>
        <dbReference type="ARBA" id="ARBA00023170"/>
    </source>
</evidence>
<evidence type="ECO:0000256" key="3">
    <source>
        <dbReference type="ARBA" id="ARBA00022692"/>
    </source>
</evidence>
<protein>
    <recommendedName>
        <fullName evidence="13">G-protein coupled receptors family 1 profile domain-containing protein</fullName>
    </recommendedName>
</protein>
<evidence type="ECO:0000256" key="11">
    <source>
        <dbReference type="SAM" id="Phobius"/>
    </source>
</evidence>
<keyword evidence="2" id="KW-1003">Cell membrane</keyword>
<evidence type="ECO:0000256" key="10">
    <source>
        <dbReference type="ARBA" id="ARBA00023224"/>
    </source>
</evidence>
<evidence type="ECO:0000256" key="1">
    <source>
        <dbReference type="ARBA" id="ARBA00004651"/>
    </source>
</evidence>
<evidence type="ECO:0000313" key="15">
    <source>
        <dbReference type="Proteomes" id="UP000694621"/>
    </source>
</evidence>
<reference evidence="14" key="1">
    <citation type="submission" date="2025-08" db="UniProtKB">
        <authorList>
            <consortium name="Ensembl"/>
        </authorList>
    </citation>
    <scope>IDENTIFICATION</scope>
</reference>
<feature type="transmembrane region" description="Helical" evidence="11">
    <location>
        <begin position="32"/>
        <end position="57"/>
    </location>
</feature>
<organism evidence="14 15">
    <name type="scientific">Astyanax mexicanus</name>
    <name type="common">Blind cave fish</name>
    <name type="synonym">Astyanax fasciatus mexicanus</name>
    <dbReference type="NCBI Taxonomy" id="7994"/>
    <lineage>
        <taxon>Eukaryota</taxon>
        <taxon>Metazoa</taxon>
        <taxon>Chordata</taxon>
        <taxon>Craniata</taxon>
        <taxon>Vertebrata</taxon>
        <taxon>Euteleostomi</taxon>
        <taxon>Actinopterygii</taxon>
        <taxon>Neopterygii</taxon>
        <taxon>Teleostei</taxon>
        <taxon>Ostariophysi</taxon>
        <taxon>Characiformes</taxon>
        <taxon>Characoidei</taxon>
        <taxon>Acestrorhamphidae</taxon>
        <taxon>Acestrorhamphinae</taxon>
        <taxon>Astyanax</taxon>
    </lineage>
</organism>
<dbReference type="GO" id="GO:0004930">
    <property type="term" value="F:G protein-coupled receptor activity"/>
    <property type="evidence" value="ECO:0007669"/>
    <property type="project" value="UniProtKB-KW"/>
</dbReference>
<name>A0A8B9GRJ9_ASTMX</name>
<evidence type="ECO:0000259" key="13">
    <source>
        <dbReference type="PROSITE" id="PS50262"/>
    </source>
</evidence>
<evidence type="ECO:0000256" key="2">
    <source>
        <dbReference type="ARBA" id="ARBA00022475"/>
    </source>
</evidence>
<keyword evidence="5" id="KW-0297">G-protein coupled receptor</keyword>
<dbReference type="SUPFAM" id="SSF81321">
    <property type="entry name" value="Family A G protein-coupled receptor-like"/>
    <property type="match status" value="1"/>
</dbReference>
<keyword evidence="10" id="KW-0807">Transducer</keyword>
<sequence length="136" mass="15249">LSKIFFLLLIIYIGSSEAPSPGEEAPPPLVDAWLVPLVFGLIMVMGLAGNSLVLCVISKHKKMWTATNFYIANLAMTDITFLVCCVPFTAVLYPLPSWIFGNFMCKFVSYIQQVRCTERKETLWKKIATINNKIIA</sequence>
<evidence type="ECO:0000313" key="14">
    <source>
        <dbReference type="Ensembl" id="ENSAMXP00005001725.1"/>
    </source>
</evidence>
<dbReference type="AlphaFoldDB" id="A0A8B9GRJ9"/>